<dbReference type="AlphaFoldDB" id="A0A9W6TS14"/>
<dbReference type="Gene3D" id="3.10.20.90">
    <property type="entry name" value="Phosphatidylinositol 3-kinase Catalytic Subunit, Chain A, domain 1"/>
    <property type="match status" value="1"/>
</dbReference>
<dbReference type="SUPFAM" id="SSF54236">
    <property type="entry name" value="Ubiquitin-like"/>
    <property type="match status" value="1"/>
</dbReference>
<dbReference type="Pfam" id="PF01302">
    <property type="entry name" value="CAP_GLY"/>
    <property type="match status" value="1"/>
</dbReference>
<dbReference type="SUPFAM" id="SSF74924">
    <property type="entry name" value="Cap-Gly domain"/>
    <property type="match status" value="1"/>
</dbReference>
<evidence type="ECO:0000313" key="6">
    <source>
        <dbReference type="Proteomes" id="UP001165083"/>
    </source>
</evidence>
<accession>A0A9W6TS14</accession>
<dbReference type="InterPro" id="IPR000938">
    <property type="entry name" value="CAP-Gly_domain"/>
</dbReference>
<organism evidence="5 6">
    <name type="scientific">Phytophthora lilii</name>
    <dbReference type="NCBI Taxonomy" id="2077276"/>
    <lineage>
        <taxon>Eukaryota</taxon>
        <taxon>Sar</taxon>
        <taxon>Stramenopiles</taxon>
        <taxon>Oomycota</taxon>
        <taxon>Peronosporomycetes</taxon>
        <taxon>Peronosporales</taxon>
        <taxon>Peronosporaceae</taxon>
        <taxon>Phytophthora</taxon>
    </lineage>
</organism>
<dbReference type="Gene3D" id="2.30.30.190">
    <property type="entry name" value="CAP Gly-rich-like domain"/>
    <property type="match status" value="1"/>
</dbReference>
<dbReference type="InterPro" id="IPR032675">
    <property type="entry name" value="LRR_dom_sf"/>
</dbReference>
<dbReference type="PANTHER" id="PTHR18849">
    <property type="entry name" value="LEUCINE RICH REPEAT PROTEIN"/>
    <property type="match status" value="1"/>
</dbReference>
<dbReference type="PANTHER" id="PTHR18849:SF0">
    <property type="entry name" value="CILIA- AND FLAGELLA-ASSOCIATED PROTEIN 410-RELATED"/>
    <property type="match status" value="1"/>
</dbReference>
<dbReference type="EMBL" id="BSXW01000306">
    <property type="protein sequence ID" value="GMF18100.1"/>
    <property type="molecule type" value="Genomic_DNA"/>
</dbReference>
<feature type="domain" description="CAP-Gly" evidence="4">
    <location>
        <begin position="7"/>
        <end position="81"/>
    </location>
</feature>
<dbReference type="OrthoDB" id="5273213at2759"/>
<dbReference type="SUPFAM" id="SSF52047">
    <property type="entry name" value="RNI-like"/>
    <property type="match status" value="1"/>
</dbReference>
<dbReference type="Proteomes" id="UP001165083">
    <property type="component" value="Unassembled WGS sequence"/>
</dbReference>
<name>A0A9W6TS14_9STRA</name>
<dbReference type="GO" id="GO:0007010">
    <property type="term" value="P:cytoskeleton organization"/>
    <property type="evidence" value="ECO:0007669"/>
    <property type="project" value="TreeGrafter"/>
</dbReference>
<keyword evidence="6" id="KW-1185">Reference proteome</keyword>
<dbReference type="FunFam" id="2.30.30.190:FF:000033">
    <property type="match status" value="1"/>
</dbReference>
<dbReference type="Pfam" id="PF14580">
    <property type="entry name" value="LRR_9"/>
    <property type="match status" value="1"/>
</dbReference>
<evidence type="ECO:0000259" key="4">
    <source>
        <dbReference type="SMART" id="SM01052"/>
    </source>
</evidence>
<dbReference type="Gene3D" id="3.80.10.10">
    <property type="entry name" value="Ribonuclease Inhibitor"/>
    <property type="match status" value="2"/>
</dbReference>
<keyword evidence="1" id="KW-0433">Leucine-rich repeat</keyword>
<keyword evidence="3" id="KW-0143">Chaperone</keyword>
<reference evidence="5" key="1">
    <citation type="submission" date="2023-04" db="EMBL/GenBank/DDBJ databases">
        <title>Phytophthora lilii NBRC 32176.</title>
        <authorList>
            <person name="Ichikawa N."/>
            <person name="Sato H."/>
            <person name="Tonouchi N."/>
        </authorList>
    </citation>
    <scope>NUCLEOTIDE SEQUENCE</scope>
    <source>
        <strain evidence="5">NBRC 32176</strain>
    </source>
</reference>
<dbReference type="InterPro" id="IPR036859">
    <property type="entry name" value="CAP-Gly_dom_sf"/>
</dbReference>
<proteinExistence type="predicted"/>
<evidence type="ECO:0000256" key="1">
    <source>
        <dbReference type="ARBA" id="ARBA00022614"/>
    </source>
</evidence>
<evidence type="ECO:0000313" key="5">
    <source>
        <dbReference type="EMBL" id="GMF18100.1"/>
    </source>
</evidence>
<protein>
    <submittedName>
        <fullName evidence="5">Unnamed protein product</fullName>
    </submittedName>
</protein>
<comment type="caution">
    <text evidence="5">The sequence shown here is derived from an EMBL/GenBank/DDBJ whole genome shotgun (WGS) entry which is preliminary data.</text>
</comment>
<evidence type="ECO:0000256" key="2">
    <source>
        <dbReference type="ARBA" id="ARBA00022737"/>
    </source>
</evidence>
<keyword evidence="2" id="KW-0677">Repeat</keyword>
<dbReference type="SMART" id="SM01052">
    <property type="entry name" value="CAP_GLY"/>
    <property type="match status" value="1"/>
</dbReference>
<gene>
    <name evidence="5" type="ORF">Plil01_000672000</name>
</gene>
<sequence length="542" mass="58995">MAPTFSVGDRVDDGAGCLGTVRYIGPVASSKDATTVYYGVEWDVWGRGRNDGSVLDGRGASVRHFRGPTGRALSGPGGLLHHKCSFVKTTVLDNAVPHSSLLRRLRERYEGGGDAADVTVAGGVGTTLGGEKPIEFVGAKKLRTQQTLQTIEKVSLAGCQIAALGEEAGGRPLSEVAPNLSEIDLSRNLFAAWSDVLAVLRELPALQTLILSGNRFALDGGDDEFANVKVLVLNQTLLAWSDVCKLARRHFPNLQQLHVVDNEYDDEQLTTLETTGGWTDTLSVLDLSNNRLGDWKRVLQVVGAAFANLSQLVLNGNRVVTLVADAEKPVTAFQRMTTLSLSDNLVDSWTSIDALNAFPQLDTLRFTKNPLTAQMSVGEARMLVVARTDHINVFNASPVREKERSEAEQLYLKRILHELAVVGEDKGERERVLRGHPRYARLRELYPHISIDQNGGASGSAPGAGPRKLASSLIKVSIVPMSMQATSLEPLVKKIPQQMKVSQLKLLIEAKFGVEIPAQVLSFRMDTRVRQGCHQHFVSSQV</sequence>
<evidence type="ECO:0000256" key="3">
    <source>
        <dbReference type="ARBA" id="ARBA00023186"/>
    </source>
</evidence>
<dbReference type="InterPro" id="IPR029071">
    <property type="entry name" value="Ubiquitin-like_domsf"/>
</dbReference>